<gene>
    <name evidence="1" type="ORF">Pfra01_000481800</name>
</gene>
<name>A0A9W6U6F1_9STRA</name>
<dbReference type="AlphaFoldDB" id="A0A9W6U6F1"/>
<reference evidence="1" key="1">
    <citation type="submission" date="2023-04" db="EMBL/GenBank/DDBJ databases">
        <title>Phytophthora fragariaefolia NBRC 109709.</title>
        <authorList>
            <person name="Ichikawa N."/>
            <person name="Sato H."/>
            <person name="Tonouchi N."/>
        </authorList>
    </citation>
    <scope>NUCLEOTIDE SEQUENCE</scope>
    <source>
        <strain evidence="1">NBRC 109709</strain>
    </source>
</reference>
<keyword evidence="2" id="KW-1185">Reference proteome</keyword>
<evidence type="ECO:0000313" key="2">
    <source>
        <dbReference type="Proteomes" id="UP001165121"/>
    </source>
</evidence>
<dbReference type="Gene3D" id="3.30.420.10">
    <property type="entry name" value="Ribonuclease H-like superfamily/Ribonuclease H"/>
    <property type="match status" value="1"/>
</dbReference>
<organism evidence="1 2">
    <name type="scientific">Phytophthora fragariaefolia</name>
    <dbReference type="NCBI Taxonomy" id="1490495"/>
    <lineage>
        <taxon>Eukaryota</taxon>
        <taxon>Sar</taxon>
        <taxon>Stramenopiles</taxon>
        <taxon>Oomycota</taxon>
        <taxon>Peronosporomycetes</taxon>
        <taxon>Peronosporales</taxon>
        <taxon>Peronosporaceae</taxon>
        <taxon>Phytophthora</taxon>
    </lineage>
</organism>
<protein>
    <submittedName>
        <fullName evidence="1">Unnamed protein product</fullName>
    </submittedName>
</protein>
<dbReference type="GO" id="GO:0003676">
    <property type="term" value="F:nucleic acid binding"/>
    <property type="evidence" value="ECO:0007669"/>
    <property type="project" value="InterPro"/>
</dbReference>
<accession>A0A9W6U6F1</accession>
<comment type="caution">
    <text evidence="1">The sequence shown here is derived from an EMBL/GenBank/DDBJ whole genome shotgun (WGS) entry which is preliminary data.</text>
</comment>
<proteinExistence type="predicted"/>
<evidence type="ECO:0000313" key="1">
    <source>
        <dbReference type="EMBL" id="GMF26055.1"/>
    </source>
</evidence>
<dbReference type="EMBL" id="BSXT01000375">
    <property type="protein sequence ID" value="GMF26055.1"/>
    <property type="molecule type" value="Genomic_DNA"/>
</dbReference>
<dbReference type="Proteomes" id="UP001165121">
    <property type="component" value="Unassembled WGS sequence"/>
</dbReference>
<dbReference type="InterPro" id="IPR036397">
    <property type="entry name" value="RNaseH_sf"/>
</dbReference>
<sequence length="194" mass="20900">MENTLALTTAHKAARLAWAKDIVLKSTEEWDCVVFSDEKKFNPDGPDRLQRYWHDVRRLLRSTVRRQNGGGSVMVWGGISAKVKRELAVIVGRQASPHHIHTVSDFLATGLACVTYGWTTGMLAYIGGYPYACPSQYHANGMVGAADEPVGTPAADCAVAATVTTDTADCFPIMGTDCGYAIVGTGVVCRCLQC</sequence>
<dbReference type="OrthoDB" id="111911at2759"/>